<dbReference type="RefSeq" id="WP_182297000.1">
    <property type="nucleotide sequence ID" value="NZ_CP059851.1"/>
</dbReference>
<evidence type="ECO:0000313" key="1">
    <source>
        <dbReference type="EMBL" id="QMW23287.1"/>
    </source>
</evidence>
<keyword evidence="2" id="KW-1185">Reference proteome</keyword>
<dbReference type="EMBL" id="CP059851">
    <property type="protein sequence ID" value="QMW23287.1"/>
    <property type="molecule type" value="Genomic_DNA"/>
</dbReference>
<proteinExistence type="predicted"/>
<sequence length="249" mass="27040">MFDRRLFLLGSAGALAAARLPESLLDRAIRRAGGAHALRNARLLRWRGRASIFAGPRRIEIGVSTRVIPFRAARSDSWLLSEGPSKQRSLIIEPSGGWVERAGVRTPLPDAVVRHERAQYAIYGLMLLLPLTEAGASARPGPDPDTLMASHPDAPPTLLGFDRDARLASAANSVPDPQGKGLVTQRFTFSGEIGDGGLRWPRRLRIDQGGRPWFDLQLTDFQVADDDRADVDPAAAGTHADNQGMTRLA</sequence>
<dbReference type="AlphaFoldDB" id="A0A7G5IIU5"/>
<gene>
    <name evidence="1" type="ORF">H3309_01890</name>
</gene>
<dbReference type="KEGG" id="sand:H3309_01890"/>
<dbReference type="Proteomes" id="UP000515292">
    <property type="component" value="Chromosome"/>
</dbReference>
<evidence type="ECO:0000313" key="2">
    <source>
        <dbReference type="Proteomes" id="UP000515292"/>
    </source>
</evidence>
<organism evidence="1 2">
    <name type="scientific">Sandaracinobacteroides saxicola</name>
    <dbReference type="NCBI Taxonomy" id="2759707"/>
    <lineage>
        <taxon>Bacteria</taxon>
        <taxon>Pseudomonadati</taxon>
        <taxon>Pseudomonadota</taxon>
        <taxon>Alphaproteobacteria</taxon>
        <taxon>Sphingomonadales</taxon>
        <taxon>Sphingosinicellaceae</taxon>
        <taxon>Sandaracinobacteroides</taxon>
    </lineage>
</organism>
<name>A0A7G5IIU5_9SPHN</name>
<protein>
    <recommendedName>
        <fullName evidence="3">Outer membrane lipoprotein-sorting protein</fullName>
    </recommendedName>
</protein>
<evidence type="ECO:0008006" key="3">
    <source>
        <dbReference type="Google" id="ProtNLM"/>
    </source>
</evidence>
<reference evidence="1 2" key="1">
    <citation type="submission" date="2020-07" db="EMBL/GenBank/DDBJ databases">
        <title>Complete genome sequence for Sandaracinobacter sp. M6.</title>
        <authorList>
            <person name="Tang Y."/>
            <person name="Liu Q."/>
            <person name="Guo Z."/>
            <person name="Lei P."/>
            <person name="Huang B."/>
        </authorList>
    </citation>
    <scope>NUCLEOTIDE SEQUENCE [LARGE SCALE GENOMIC DNA]</scope>
    <source>
        <strain evidence="1 2">M6</strain>
    </source>
</reference>
<accession>A0A7G5IIU5</accession>